<dbReference type="PRINTS" id="PR01438">
    <property type="entry name" value="UNVRSLSTRESS"/>
</dbReference>
<organism evidence="3 4">
    <name type="scientific">Cohnella kolymensis</name>
    <dbReference type="NCBI Taxonomy" id="1590652"/>
    <lineage>
        <taxon>Bacteria</taxon>
        <taxon>Bacillati</taxon>
        <taxon>Bacillota</taxon>
        <taxon>Bacilli</taxon>
        <taxon>Bacillales</taxon>
        <taxon>Paenibacillaceae</taxon>
        <taxon>Cohnella</taxon>
    </lineage>
</organism>
<sequence length="143" mass="15623">MFHSIVVAYDGSDCSKKAAAAARELAIRFRSNLEAVHVIELPKPVVTVEVVIPASASTEQSIRREALMKLEEARDLLEAGNHPLTTLLEGLPGPSIVEHANRLKSDLIVVGHRGLNRLEQLMVGSVSQHVIRHARCPVLVIKD</sequence>
<dbReference type="InterPro" id="IPR006016">
    <property type="entry name" value="UspA"/>
</dbReference>
<accession>A0ABR5A8Y5</accession>
<dbReference type="Pfam" id="PF00582">
    <property type="entry name" value="Usp"/>
    <property type="match status" value="1"/>
</dbReference>
<dbReference type="InterPro" id="IPR014729">
    <property type="entry name" value="Rossmann-like_a/b/a_fold"/>
</dbReference>
<evidence type="ECO:0000256" key="1">
    <source>
        <dbReference type="ARBA" id="ARBA00008791"/>
    </source>
</evidence>
<comment type="similarity">
    <text evidence="1">Belongs to the universal stress protein A family.</text>
</comment>
<keyword evidence="4" id="KW-1185">Reference proteome</keyword>
<reference evidence="3 4" key="1">
    <citation type="submission" date="2014-12" db="EMBL/GenBank/DDBJ databases">
        <title>Draft genome sequence of Cohnella kolymensis strain B-2846.</title>
        <authorList>
            <person name="Karlyshev A.V."/>
            <person name="Kudryashova E.B."/>
        </authorList>
    </citation>
    <scope>NUCLEOTIDE SEQUENCE [LARGE SCALE GENOMIC DNA]</scope>
    <source>
        <strain evidence="3 4">VKM B-2846</strain>
    </source>
</reference>
<feature type="domain" description="UspA" evidence="2">
    <location>
        <begin position="1"/>
        <end position="142"/>
    </location>
</feature>
<dbReference type="Gene3D" id="3.40.50.620">
    <property type="entry name" value="HUPs"/>
    <property type="match status" value="1"/>
</dbReference>
<proteinExistence type="inferred from homology"/>
<dbReference type="SUPFAM" id="SSF52402">
    <property type="entry name" value="Adenine nucleotide alpha hydrolases-like"/>
    <property type="match status" value="1"/>
</dbReference>
<dbReference type="CDD" id="cd00293">
    <property type="entry name" value="USP-like"/>
    <property type="match status" value="1"/>
</dbReference>
<dbReference type="EMBL" id="JXAL01000001">
    <property type="protein sequence ID" value="KIL37529.1"/>
    <property type="molecule type" value="Genomic_DNA"/>
</dbReference>
<evidence type="ECO:0000313" key="3">
    <source>
        <dbReference type="EMBL" id="KIL37529.1"/>
    </source>
</evidence>
<protein>
    <recommendedName>
        <fullName evidence="2">UspA domain-containing protein</fullName>
    </recommendedName>
</protein>
<evidence type="ECO:0000259" key="2">
    <source>
        <dbReference type="Pfam" id="PF00582"/>
    </source>
</evidence>
<dbReference type="InterPro" id="IPR006015">
    <property type="entry name" value="Universal_stress_UspA"/>
</dbReference>
<gene>
    <name evidence="3" type="ORF">SD71_02570</name>
</gene>
<name>A0ABR5A8Y5_9BACL</name>
<dbReference type="RefSeq" id="WP_041059084.1">
    <property type="nucleotide sequence ID" value="NZ_JXAL01000001.1"/>
</dbReference>
<dbReference type="PANTHER" id="PTHR46268">
    <property type="entry name" value="STRESS RESPONSE PROTEIN NHAX"/>
    <property type="match status" value="1"/>
</dbReference>
<comment type="caution">
    <text evidence="3">The sequence shown here is derived from an EMBL/GenBank/DDBJ whole genome shotgun (WGS) entry which is preliminary data.</text>
</comment>
<dbReference type="Proteomes" id="UP000054526">
    <property type="component" value="Unassembled WGS sequence"/>
</dbReference>
<dbReference type="PANTHER" id="PTHR46268:SF6">
    <property type="entry name" value="UNIVERSAL STRESS PROTEIN UP12"/>
    <property type="match status" value="1"/>
</dbReference>
<evidence type="ECO:0000313" key="4">
    <source>
        <dbReference type="Proteomes" id="UP000054526"/>
    </source>
</evidence>